<feature type="domain" description="ChsH2 C-terminal OB-fold" evidence="1">
    <location>
        <begin position="71"/>
        <end position="130"/>
    </location>
</feature>
<reference evidence="3 4" key="1">
    <citation type="submission" date="2024-04" db="EMBL/GenBank/DDBJ databases">
        <authorList>
            <person name="Wu Y.S."/>
            <person name="Zhang L."/>
        </authorList>
    </citation>
    <scope>NUCLEOTIDE SEQUENCE [LARGE SCALE GENOMIC DNA]</scope>
    <source>
        <strain evidence="3 4">KG-01</strain>
    </source>
</reference>
<proteinExistence type="predicted"/>
<dbReference type="RefSeq" id="WP_068453649.1">
    <property type="nucleotide sequence ID" value="NZ_CP147847.1"/>
</dbReference>
<keyword evidence="4" id="KW-1185">Reference proteome</keyword>
<dbReference type="PANTHER" id="PTHR34075:SF5">
    <property type="entry name" value="BLR3430 PROTEIN"/>
    <property type="match status" value="1"/>
</dbReference>
<dbReference type="EMBL" id="JBCEWA010000004">
    <property type="protein sequence ID" value="MEL5988097.1"/>
    <property type="molecule type" value="Genomic_DNA"/>
</dbReference>
<gene>
    <name evidence="3" type="ORF">AAF454_06665</name>
</gene>
<feature type="domain" description="ChsH2 rubredoxin-like zinc ribbon" evidence="2">
    <location>
        <begin position="25"/>
        <end position="60"/>
    </location>
</feature>
<evidence type="ECO:0000313" key="3">
    <source>
        <dbReference type="EMBL" id="MEL5988097.1"/>
    </source>
</evidence>
<dbReference type="Proteomes" id="UP001398420">
    <property type="component" value="Unassembled WGS sequence"/>
</dbReference>
<name>A0ABU9LK34_9BACL</name>
<evidence type="ECO:0000259" key="1">
    <source>
        <dbReference type="Pfam" id="PF01796"/>
    </source>
</evidence>
<dbReference type="InterPro" id="IPR052513">
    <property type="entry name" value="Thioester_dehydratase-like"/>
</dbReference>
<dbReference type="InterPro" id="IPR002878">
    <property type="entry name" value="ChsH2_C"/>
</dbReference>
<protein>
    <submittedName>
        <fullName evidence="3">Zinc ribbon domain-containing protein</fullName>
    </submittedName>
</protein>
<comment type="caution">
    <text evidence="3">The sequence shown here is derived from an EMBL/GenBank/DDBJ whole genome shotgun (WGS) entry which is preliminary data.</text>
</comment>
<dbReference type="InterPro" id="IPR012340">
    <property type="entry name" value="NA-bd_OB-fold"/>
</dbReference>
<dbReference type="InterPro" id="IPR022002">
    <property type="entry name" value="ChsH2_Znr"/>
</dbReference>
<evidence type="ECO:0000313" key="4">
    <source>
        <dbReference type="Proteomes" id="UP001398420"/>
    </source>
</evidence>
<dbReference type="Pfam" id="PF01796">
    <property type="entry name" value="OB_ChsH2_C"/>
    <property type="match status" value="1"/>
</dbReference>
<evidence type="ECO:0000259" key="2">
    <source>
        <dbReference type="Pfam" id="PF12172"/>
    </source>
</evidence>
<dbReference type="PANTHER" id="PTHR34075">
    <property type="entry name" value="BLR3430 PROTEIN"/>
    <property type="match status" value="1"/>
</dbReference>
<dbReference type="Gene3D" id="6.10.30.10">
    <property type="match status" value="1"/>
</dbReference>
<dbReference type="SUPFAM" id="SSF50249">
    <property type="entry name" value="Nucleic acid-binding proteins"/>
    <property type="match status" value="1"/>
</dbReference>
<accession>A0ABU9LK34</accession>
<organism evidence="3 4">
    <name type="scientific">Kurthia gibsonii</name>
    <dbReference type="NCBI Taxonomy" id="33946"/>
    <lineage>
        <taxon>Bacteria</taxon>
        <taxon>Bacillati</taxon>
        <taxon>Bacillota</taxon>
        <taxon>Bacilli</taxon>
        <taxon>Bacillales</taxon>
        <taxon>Caryophanaceae</taxon>
        <taxon>Kurthia</taxon>
    </lineage>
</organism>
<sequence>MTEQIKETTYTKPIPFKTIDNAPYWDAADAHHLVLQKCTDCGQYAHPPGPACSHCGSQNVIWEDQGTEIFGEIYSYVISYRPFLPGYTMEDCPLVIAVVKLKEQDITIIGNVLNCEPTDIAIGKPVQMIWETINEERAIPQWQLV</sequence>
<dbReference type="Pfam" id="PF12172">
    <property type="entry name" value="zf-ChsH2"/>
    <property type="match status" value="1"/>
</dbReference>